<evidence type="ECO:0000313" key="8">
    <source>
        <dbReference type="Proteomes" id="UP000078237"/>
    </source>
</evidence>
<dbReference type="EMBL" id="LCTW02000098">
    <property type="protein sequence ID" value="KXX79054.1"/>
    <property type="molecule type" value="Genomic_DNA"/>
</dbReference>
<dbReference type="Pfam" id="PF03547">
    <property type="entry name" value="Mem_trans"/>
    <property type="match status" value="1"/>
</dbReference>
<evidence type="ECO:0000256" key="3">
    <source>
        <dbReference type="ARBA" id="ARBA00022989"/>
    </source>
</evidence>
<evidence type="ECO:0008006" key="9">
    <source>
        <dbReference type="Google" id="ProtNLM"/>
    </source>
</evidence>
<dbReference type="STRING" id="100816.A0A175W7V3"/>
<keyword evidence="4 6" id="KW-0472">Membrane</keyword>
<evidence type="ECO:0000256" key="1">
    <source>
        <dbReference type="ARBA" id="ARBA00004141"/>
    </source>
</evidence>
<evidence type="ECO:0000256" key="6">
    <source>
        <dbReference type="SAM" id="Phobius"/>
    </source>
</evidence>
<reference evidence="7 8" key="1">
    <citation type="journal article" date="2016" name="Genome Announc.">
        <title>Genome Sequence of Madurella mycetomatis mm55, Isolated from a Human Mycetoma Case in Sudan.</title>
        <authorList>
            <person name="Smit S."/>
            <person name="Derks M.F."/>
            <person name="Bervoets S."/>
            <person name="Fahal A."/>
            <person name="van Leeuwen W."/>
            <person name="van Belkum A."/>
            <person name="van de Sande W.W."/>
        </authorList>
    </citation>
    <scope>NUCLEOTIDE SEQUENCE [LARGE SCALE GENOMIC DNA]</scope>
    <source>
        <strain evidence="8">mm55</strain>
    </source>
</reference>
<feature type="transmembrane region" description="Helical" evidence="6">
    <location>
        <begin position="423"/>
        <end position="448"/>
    </location>
</feature>
<dbReference type="GO" id="GO:0005783">
    <property type="term" value="C:endoplasmic reticulum"/>
    <property type="evidence" value="ECO:0007669"/>
    <property type="project" value="TreeGrafter"/>
</dbReference>
<feature type="transmembrane region" description="Helical" evidence="6">
    <location>
        <begin position="318"/>
        <end position="338"/>
    </location>
</feature>
<dbReference type="GO" id="GO:0016020">
    <property type="term" value="C:membrane"/>
    <property type="evidence" value="ECO:0007669"/>
    <property type="project" value="UniProtKB-SubCell"/>
</dbReference>
<feature type="compositionally biased region" description="Basic and acidic residues" evidence="5">
    <location>
        <begin position="237"/>
        <end position="247"/>
    </location>
</feature>
<feature type="transmembrane region" description="Helical" evidence="6">
    <location>
        <begin position="265"/>
        <end position="298"/>
    </location>
</feature>
<proteinExistence type="predicted"/>
<evidence type="ECO:0000313" key="7">
    <source>
        <dbReference type="EMBL" id="KXX79054.1"/>
    </source>
</evidence>
<comment type="subcellular location">
    <subcellularLocation>
        <location evidence="1">Membrane</location>
        <topology evidence="1">Multi-pass membrane protein</topology>
    </subcellularLocation>
</comment>
<dbReference type="PANTHER" id="PTHR31794">
    <property type="entry name" value="AUXIN EFFLUX TRANSPORTER FAMILY PROTEIN (EUROFUNG)"/>
    <property type="match status" value="1"/>
</dbReference>
<evidence type="ECO:0000256" key="5">
    <source>
        <dbReference type="SAM" id="MobiDB-lite"/>
    </source>
</evidence>
<feature type="region of interest" description="Disordered" evidence="5">
    <location>
        <begin position="174"/>
        <end position="247"/>
    </location>
</feature>
<dbReference type="Proteomes" id="UP000078237">
    <property type="component" value="Unassembled WGS sequence"/>
</dbReference>
<keyword evidence="3 6" id="KW-1133">Transmembrane helix</keyword>
<comment type="caution">
    <text evidence="7">The sequence shown here is derived from an EMBL/GenBank/DDBJ whole genome shotgun (WGS) entry which is preliminary data.</text>
</comment>
<feature type="transmembrane region" description="Helical" evidence="6">
    <location>
        <begin position="12"/>
        <end position="35"/>
    </location>
</feature>
<dbReference type="OrthoDB" id="191139at2759"/>
<dbReference type="PANTHER" id="PTHR31794:SF4">
    <property type="entry name" value="AUXIN EFFLUX TRANSPORTER FAMILY PROTEIN (EUROFUNG)"/>
    <property type="match status" value="1"/>
</dbReference>
<dbReference type="AlphaFoldDB" id="A0A175W7V3"/>
<feature type="transmembrane region" description="Helical" evidence="6">
    <location>
        <begin position="358"/>
        <end position="379"/>
    </location>
</feature>
<feature type="transmembrane region" description="Helical" evidence="6">
    <location>
        <begin position="73"/>
        <end position="94"/>
    </location>
</feature>
<name>A0A175W7V3_9PEZI</name>
<keyword evidence="2 6" id="KW-0812">Transmembrane</keyword>
<accession>A0A175W7V3</accession>
<feature type="transmembrane region" description="Helical" evidence="6">
    <location>
        <begin position="391"/>
        <end position="411"/>
    </location>
</feature>
<organism evidence="7 8">
    <name type="scientific">Madurella mycetomatis</name>
    <dbReference type="NCBI Taxonomy" id="100816"/>
    <lineage>
        <taxon>Eukaryota</taxon>
        <taxon>Fungi</taxon>
        <taxon>Dikarya</taxon>
        <taxon>Ascomycota</taxon>
        <taxon>Pezizomycotina</taxon>
        <taxon>Sordariomycetes</taxon>
        <taxon>Sordariomycetidae</taxon>
        <taxon>Sordariales</taxon>
        <taxon>Sordariales incertae sedis</taxon>
        <taxon>Madurella</taxon>
    </lineage>
</organism>
<keyword evidence="8" id="KW-1185">Reference proteome</keyword>
<dbReference type="InterPro" id="IPR004776">
    <property type="entry name" value="Mem_transp_PIN-like"/>
</dbReference>
<evidence type="ECO:0000256" key="4">
    <source>
        <dbReference type="ARBA" id="ARBA00023136"/>
    </source>
</evidence>
<dbReference type="VEuPathDB" id="FungiDB:MMYC01_203045"/>
<dbReference type="GO" id="GO:0055085">
    <property type="term" value="P:transmembrane transport"/>
    <property type="evidence" value="ECO:0007669"/>
    <property type="project" value="InterPro"/>
</dbReference>
<sequence>MAGVGLLECFLGAIQASLSVLLVMFYGGTAAYLNLIDRHGTRPISKICVRIFLPALLITKVGSELHASSASRYLVIVVWGIACHVVSFLIGIAAHRGLGMPDWTAVAILINNTTSYPLLLISALEDTGILRTLVVADETTQEAIERAKSYFLVFSTISNCVTFAIGPRLIDSEHEVEEDDEGKARNGDASLPNDESAPDLEANEETRLLRPQPRPLPPSFPSRTNSFFLTRPGSQRPKPEPKEDHRRPWMVPRKQWARLTPRTKWWFLFIVDFLNAPLVGAIVGAIVGLVPALHRAFFNNSSDGGIFTAWLTASLKRVGGLFVTLPVVVAGVSLFCSVREARRNNESAVNMPWGTVSFILFVRFIAWPAISIPVIYLLASKTNLIGSDPMLWFTLMMMPTGPPAMKLITLVQVADASKEDESVISKLLTISYIISPILSFTVVGSLMASQASIPS</sequence>
<gene>
    <name evidence="7" type="ORF">MMYC01_203045</name>
</gene>
<evidence type="ECO:0000256" key="2">
    <source>
        <dbReference type="ARBA" id="ARBA00022692"/>
    </source>
</evidence>
<protein>
    <recommendedName>
        <fullName evidence="9">Auxin efflux carrier</fullName>
    </recommendedName>
</protein>